<dbReference type="InterPro" id="IPR015032">
    <property type="entry name" value="ThsB__TIR-like_domain"/>
</dbReference>
<gene>
    <name evidence="2" type="ORF">ikelab_14260</name>
</gene>
<reference evidence="2 3" key="1">
    <citation type="submission" date="2020-06" db="EMBL/GenBank/DDBJ databases">
        <title>Draft genome sequence of Lactic acid bacteria from Okinawan-style tofu.</title>
        <authorList>
            <person name="Takara I."/>
            <person name="Ikematsu S."/>
        </authorList>
    </citation>
    <scope>NUCLEOTIDE SEQUENCE [LARGE SCALE GENOMIC DNA]</scope>
    <source>
        <strain evidence="3">lg38</strain>
    </source>
</reference>
<evidence type="ECO:0000259" key="1">
    <source>
        <dbReference type="Pfam" id="PF08937"/>
    </source>
</evidence>
<dbReference type="AlphaFoldDB" id="A0A6L2ZWU2"/>
<evidence type="ECO:0000313" key="3">
    <source>
        <dbReference type="Proteomes" id="UP000504756"/>
    </source>
</evidence>
<proteinExistence type="predicted"/>
<dbReference type="Pfam" id="PF08937">
    <property type="entry name" value="ThsB_TIR"/>
    <property type="match status" value="1"/>
</dbReference>
<dbReference type="RefSeq" id="WP_165706601.1">
    <property type="nucleotide sequence ID" value="NZ_BLXU01000008.1"/>
</dbReference>
<sequence length="196" mass="22882">MAYKVFISFKTENAEYKRIIQEDLDVDMIDKSLNEPINSDDFDYIMSVIRKDYLKDSTVTIALIGEYSAENNIFENQQYIKRELQASLYNGKNNSKSGILAVILPEMYDKVYTGSYVDENGGKINYVNINDDTVIKEISYNYYIPKNNGVSYWTAEERYVVSVKWSDFKNDPEKYIDQAYNKRSEPIAQKTKVRPK</sequence>
<dbReference type="Proteomes" id="UP000504756">
    <property type="component" value="Unassembled WGS sequence"/>
</dbReference>
<organism evidence="2 3">
    <name type="scientific">Lactococcus garvieae</name>
    <dbReference type="NCBI Taxonomy" id="1363"/>
    <lineage>
        <taxon>Bacteria</taxon>
        <taxon>Bacillati</taxon>
        <taxon>Bacillota</taxon>
        <taxon>Bacilli</taxon>
        <taxon>Lactobacillales</taxon>
        <taxon>Streptococcaceae</taxon>
        <taxon>Lactococcus</taxon>
    </lineage>
</organism>
<name>A0A6L2ZWU2_9LACT</name>
<evidence type="ECO:0000313" key="2">
    <source>
        <dbReference type="EMBL" id="GFO52151.1"/>
    </source>
</evidence>
<comment type="caution">
    <text evidence="2">The sequence shown here is derived from an EMBL/GenBank/DDBJ whole genome shotgun (WGS) entry which is preliminary data.</text>
</comment>
<accession>A0A6L2ZWU2</accession>
<dbReference type="EMBL" id="BLXU01000008">
    <property type="protein sequence ID" value="GFO52151.1"/>
    <property type="molecule type" value="Genomic_DNA"/>
</dbReference>
<feature type="domain" description="Thoeris protein ThsB TIR-like" evidence="1">
    <location>
        <begin position="6"/>
        <end position="105"/>
    </location>
</feature>
<protein>
    <recommendedName>
        <fullName evidence="1">Thoeris protein ThsB TIR-like domain-containing protein</fullName>
    </recommendedName>
</protein>